<name>A0A0L0SJT0_ALLM3</name>
<dbReference type="Proteomes" id="UP000054350">
    <property type="component" value="Unassembled WGS sequence"/>
</dbReference>
<protein>
    <submittedName>
        <fullName evidence="2">Uncharacterized protein</fullName>
    </submittedName>
</protein>
<accession>A0A0L0SJT0</accession>
<keyword evidence="3" id="KW-1185">Reference proteome</keyword>
<gene>
    <name evidence="2" type="ORF">AMAG_07881</name>
</gene>
<reference evidence="2 3" key="1">
    <citation type="submission" date="2009-11" db="EMBL/GenBank/DDBJ databases">
        <title>Annotation of Allomyces macrogynus ATCC 38327.</title>
        <authorList>
            <consortium name="The Broad Institute Genome Sequencing Platform"/>
            <person name="Russ C."/>
            <person name="Cuomo C."/>
            <person name="Burger G."/>
            <person name="Gray M.W."/>
            <person name="Holland P.W.H."/>
            <person name="King N."/>
            <person name="Lang F.B.F."/>
            <person name="Roger A.J."/>
            <person name="Ruiz-Trillo I."/>
            <person name="Young S.K."/>
            <person name="Zeng Q."/>
            <person name="Gargeya S."/>
            <person name="Fitzgerald M."/>
            <person name="Haas B."/>
            <person name="Abouelleil A."/>
            <person name="Alvarado L."/>
            <person name="Arachchi H.M."/>
            <person name="Berlin A."/>
            <person name="Chapman S.B."/>
            <person name="Gearin G."/>
            <person name="Goldberg J."/>
            <person name="Griggs A."/>
            <person name="Gujja S."/>
            <person name="Hansen M."/>
            <person name="Heiman D."/>
            <person name="Howarth C."/>
            <person name="Larimer J."/>
            <person name="Lui A."/>
            <person name="MacDonald P.J.P."/>
            <person name="McCowen C."/>
            <person name="Montmayeur A."/>
            <person name="Murphy C."/>
            <person name="Neiman D."/>
            <person name="Pearson M."/>
            <person name="Priest M."/>
            <person name="Roberts A."/>
            <person name="Saif S."/>
            <person name="Shea T."/>
            <person name="Sisk P."/>
            <person name="Stolte C."/>
            <person name="Sykes S."/>
            <person name="Wortman J."/>
            <person name="Nusbaum C."/>
            <person name="Birren B."/>
        </authorList>
    </citation>
    <scope>NUCLEOTIDE SEQUENCE [LARGE SCALE GENOMIC DNA]</scope>
    <source>
        <strain evidence="2 3">ATCC 38327</strain>
    </source>
</reference>
<evidence type="ECO:0000313" key="3">
    <source>
        <dbReference type="Proteomes" id="UP000054350"/>
    </source>
</evidence>
<keyword evidence="1" id="KW-0732">Signal</keyword>
<dbReference type="AlphaFoldDB" id="A0A0L0SJT0"/>
<dbReference type="VEuPathDB" id="FungiDB:AMAG_07881"/>
<reference evidence="3" key="2">
    <citation type="submission" date="2009-11" db="EMBL/GenBank/DDBJ databases">
        <title>The Genome Sequence of Allomyces macrogynus strain ATCC 38327.</title>
        <authorList>
            <consortium name="The Broad Institute Genome Sequencing Platform"/>
            <person name="Russ C."/>
            <person name="Cuomo C."/>
            <person name="Shea T."/>
            <person name="Young S.K."/>
            <person name="Zeng Q."/>
            <person name="Koehrsen M."/>
            <person name="Haas B."/>
            <person name="Borodovsky M."/>
            <person name="Guigo R."/>
            <person name="Alvarado L."/>
            <person name="Berlin A."/>
            <person name="Borenstein D."/>
            <person name="Chen Z."/>
            <person name="Engels R."/>
            <person name="Freedman E."/>
            <person name="Gellesch M."/>
            <person name="Goldberg J."/>
            <person name="Griggs A."/>
            <person name="Gujja S."/>
            <person name="Heiman D."/>
            <person name="Hepburn T."/>
            <person name="Howarth C."/>
            <person name="Jen D."/>
            <person name="Larson L."/>
            <person name="Lewis B."/>
            <person name="Mehta T."/>
            <person name="Park D."/>
            <person name="Pearson M."/>
            <person name="Roberts A."/>
            <person name="Saif S."/>
            <person name="Shenoy N."/>
            <person name="Sisk P."/>
            <person name="Stolte C."/>
            <person name="Sykes S."/>
            <person name="Walk T."/>
            <person name="White J."/>
            <person name="Yandava C."/>
            <person name="Burger G."/>
            <person name="Gray M.W."/>
            <person name="Holland P.W.H."/>
            <person name="King N."/>
            <person name="Lang F.B.F."/>
            <person name="Roger A.J."/>
            <person name="Ruiz-Trillo I."/>
            <person name="Lander E."/>
            <person name="Nusbaum C."/>
        </authorList>
    </citation>
    <scope>NUCLEOTIDE SEQUENCE [LARGE SCALE GENOMIC DNA]</scope>
    <source>
        <strain evidence="3">ATCC 38327</strain>
    </source>
</reference>
<feature type="chain" id="PRO_5005548149" evidence="1">
    <location>
        <begin position="34"/>
        <end position="248"/>
    </location>
</feature>
<dbReference type="EMBL" id="GG745340">
    <property type="protein sequence ID" value="KNE62689.1"/>
    <property type="molecule type" value="Genomic_DNA"/>
</dbReference>
<feature type="signal peptide" evidence="1">
    <location>
        <begin position="1"/>
        <end position="33"/>
    </location>
</feature>
<organism evidence="2 3">
    <name type="scientific">Allomyces macrogynus (strain ATCC 38327)</name>
    <name type="common">Allomyces javanicus var. macrogynus</name>
    <dbReference type="NCBI Taxonomy" id="578462"/>
    <lineage>
        <taxon>Eukaryota</taxon>
        <taxon>Fungi</taxon>
        <taxon>Fungi incertae sedis</taxon>
        <taxon>Blastocladiomycota</taxon>
        <taxon>Blastocladiomycetes</taxon>
        <taxon>Blastocladiales</taxon>
        <taxon>Blastocladiaceae</taxon>
        <taxon>Allomyces</taxon>
    </lineage>
</organism>
<dbReference type="OrthoDB" id="5581976at2759"/>
<proteinExistence type="predicted"/>
<sequence length="248" mass="24107">MTRRATSSTTRLAIVPALLAILLLAQLAAPARAGTSPFQFAPTSPPGVSSGCATALTASIPDCDESTLFYNPTADASSRSATCTPACQAALTAYTSRVASSCASDVALSTTSLAPSSIASYVQRAYVTTCAANQCESTVAAAIGSVWAGSTSSAAAGLVALPAKVVCSDCAAVMMAAARKYPVPNGGAAAESAYETKLNATCSGSLTGQSAPTTTGKNAAAHGAVGMGAAKVVAAVAGAGAAVVGWSV</sequence>
<evidence type="ECO:0000313" key="2">
    <source>
        <dbReference type="EMBL" id="KNE62689.1"/>
    </source>
</evidence>
<evidence type="ECO:0000256" key="1">
    <source>
        <dbReference type="SAM" id="SignalP"/>
    </source>
</evidence>